<keyword evidence="2" id="KW-1185">Reference proteome</keyword>
<name>A0A839E7F2_9MICO</name>
<dbReference type="RefSeq" id="WP_182490021.1">
    <property type="nucleotide sequence ID" value="NZ_BAAAOV010000005.1"/>
</dbReference>
<dbReference type="Proteomes" id="UP000585905">
    <property type="component" value="Unassembled WGS sequence"/>
</dbReference>
<proteinExistence type="predicted"/>
<comment type="caution">
    <text evidence="1">The sequence shown here is derived from an EMBL/GenBank/DDBJ whole genome shotgun (WGS) entry which is preliminary data.</text>
</comment>
<sequence>MPTAVVMQGDARNEPVLVLMRQLGLRHEGSLVEGDWFKGEWTTLERFVIFDREWRAR</sequence>
<reference evidence="1 2" key="1">
    <citation type="submission" date="2020-07" db="EMBL/GenBank/DDBJ databases">
        <title>Sequencing the genomes of 1000 actinobacteria strains.</title>
        <authorList>
            <person name="Klenk H.-P."/>
        </authorList>
    </citation>
    <scope>NUCLEOTIDE SEQUENCE [LARGE SCALE GENOMIC DNA]</scope>
    <source>
        <strain evidence="1 2">DSM 19663</strain>
    </source>
</reference>
<dbReference type="EMBL" id="JACGWX010000001">
    <property type="protein sequence ID" value="MBA8847226.1"/>
    <property type="molecule type" value="Genomic_DNA"/>
</dbReference>
<dbReference type="Gene3D" id="3.40.630.30">
    <property type="match status" value="1"/>
</dbReference>
<accession>A0A839E7F2</accession>
<dbReference type="GO" id="GO:0016740">
    <property type="term" value="F:transferase activity"/>
    <property type="evidence" value="ECO:0007669"/>
    <property type="project" value="UniProtKB-KW"/>
</dbReference>
<organism evidence="1 2">
    <name type="scientific">Microcella alkalica</name>
    <dbReference type="NCBI Taxonomy" id="355930"/>
    <lineage>
        <taxon>Bacteria</taxon>
        <taxon>Bacillati</taxon>
        <taxon>Actinomycetota</taxon>
        <taxon>Actinomycetes</taxon>
        <taxon>Micrococcales</taxon>
        <taxon>Microbacteriaceae</taxon>
        <taxon>Microcella</taxon>
    </lineage>
</organism>
<gene>
    <name evidence="1" type="ORF">FHX53_000790</name>
</gene>
<dbReference type="AlphaFoldDB" id="A0A839E7F2"/>
<keyword evidence="1" id="KW-0808">Transferase</keyword>
<evidence type="ECO:0000313" key="2">
    <source>
        <dbReference type="Proteomes" id="UP000585905"/>
    </source>
</evidence>
<evidence type="ECO:0000313" key="1">
    <source>
        <dbReference type="EMBL" id="MBA8847226.1"/>
    </source>
</evidence>
<protein>
    <submittedName>
        <fullName evidence="1">RimJ/RimL family protein N-acetyltransferase</fullName>
    </submittedName>
</protein>